<gene>
    <name evidence="3" type="ORF">WM40_04925</name>
</gene>
<dbReference type="Proteomes" id="UP000033618">
    <property type="component" value="Unassembled WGS sequence"/>
</dbReference>
<comment type="caution">
    <text evidence="3">The sequence shown here is derived from an EMBL/GenBank/DDBJ whole genome shotgun (WGS) entry which is preliminary data.</text>
</comment>
<name>A0A0F5K463_9BURK</name>
<evidence type="ECO:0000259" key="1">
    <source>
        <dbReference type="Pfam" id="PF00534"/>
    </source>
</evidence>
<dbReference type="OrthoDB" id="9802524at2"/>
<organism evidence="3 4">
    <name type="scientific">Robbsia andropogonis</name>
    <dbReference type="NCBI Taxonomy" id="28092"/>
    <lineage>
        <taxon>Bacteria</taxon>
        <taxon>Pseudomonadati</taxon>
        <taxon>Pseudomonadota</taxon>
        <taxon>Betaproteobacteria</taxon>
        <taxon>Burkholderiales</taxon>
        <taxon>Burkholderiaceae</taxon>
        <taxon>Robbsia</taxon>
    </lineage>
</organism>
<dbReference type="RefSeq" id="WP_024903614.1">
    <property type="nucleotide sequence ID" value="NZ_CADFGU010000005.1"/>
</dbReference>
<protein>
    <recommendedName>
        <fullName evidence="5">Glycosyl transferase</fullName>
    </recommendedName>
</protein>
<dbReference type="AlphaFoldDB" id="A0A0F5K463"/>
<dbReference type="CDD" id="cd03801">
    <property type="entry name" value="GT4_PimA-like"/>
    <property type="match status" value="1"/>
</dbReference>
<evidence type="ECO:0000313" key="4">
    <source>
        <dbReference type="Proteomes" id="UP000033618"/>
    </source>
</evidence>
<dbReference type="Gene3D" id="3.40.50.2000">
    <property type="entry name" value="Glycogen Phosphorylase B"/>
    <property type="match status" value="2"/>
</dbReference>
<dbReference type="STRING" id="28092.WM40_04925"/>
<keyword evidence="4" id="KW-1185">Reference proteome</keyword>
<evidence type="ECO:0000313" key="3">
    <source>
        <dbReference type="EMBL" id="KKB64725.1"/>
    </source>
</evidence>
<feature type="domain" description="Glycosyltransferase subfamily 4-like N-terminal" evidence="2">
    <location>
        <begin position="14"/>
        <end position="181"/>
    </location>
</feature>
<sequence>MRLAVVQHVIRENDGQGRVNLEVIRAALARGWKVLLFAAELKTDFADHPNLTWIKIDYGTLPTYMLRYQVFAWRSLQAIRKHRGEFDILHVNGFITWAAADVNAVHFVHRGWYRSGFYPFSPFGGLRSAYQYFYTRLNMCLERVALKRARTIIAVSKRVGDELKQAGIEGGADVIFNGASVESFTDVPRDRARFKLPEDKFLLLFVGDIRNSRKNLDTVLKALAKLPPEIELAVGGEARGSVHPKMAQDLGIADRVHFLGHVKATPQLMASCDAFVFPSRYDPWALVIPEAMAAGLPVIASARAGASELLGNAGVVLQDPDDVDGMVRAVKTIQADPSLREAMRVRGREAVKRNSWQAMAERYLAVYERTLAEKQRGEPQPAR</sequence>
<dbReference type="GO" id="GO:0016757">
    <property type="term" value="F:glycosyltransferase activity"/>
    <property type="evidence" value="ECO:0007669"/>
    <property type="project" value="InterPro"/>
</dbReference>
<dbReference type="PANTHER" id="PTHR12526">
    <property type="entry name" value="GLYCOSYLTRANSFERASE"/>
    <property type="match status" value="1"/>
</dbReference>
<dbReference type="PATRIC" id="fig|28092.6.peg.1167"/>
<dbReference type="SUPFAM" id="SSF53756">
    <property type="entry name" value="UDP-Glycosyltransferase/glycogen phosphorylase"/>
    <property type="match status" value="1"/>
</dbReference>
<dbReference type="Pfam" id="PF13439">
    <property type="entry name" value="Glyco_transf_4"/>
    <property type="match status" value="1"/>
</dbReference>
<feature type="domain" description="Glycosyl transferase family 1" evidence="1">
    <location>
        <begin position="188"/>
        <end position="349"/>
    </location>
</feature>
<proteinExistence type="predicted"/>
<dbReference type="Pfam" id="PF00534">
    <property type="entry name" value="Glycos_transf_1"/>
    <property type="match status" value="1"/>
</dbReference>
<dbReference type="InterPro" id="IPR001296">
    <property type="entry name" value="Glyco_trans_1"/>
</dbReference>
<reference evidence="3 4" key="1">
    <citation type="submission" date="2015-03" db="EMBL/GenBank/DDBJ databases">
        <title>Draft Genome Sequence of Burkholderia andropogonis type strain ICMP2807, isolated from Sorghum bicolor.</title>
        <authorList>
            <person name="Lopes-Santos L."/>
            <person name="Castro D.B."/>
            <person name="Ottoboni L.M."/>
            <person name="Park D."/>
            <person name="Weirc B.S."/>
            <person name="Destefano S.A."/>
        </authorList>
    </citation>
    <scope>NUCLEOTIDE SEQUENCE [LARGE SCALE GENOMIC DNA]</scope>
    <source>
        <strain evidence="3 4">ICMP2807</strain>
    </source>
</reference>
<dbReference type="InterPro" id="IPR028098">
    <property type="entry name" value="Glyco_trans_4-like_N"/>
</dbReference>
<evidence type="ECO:0000259" key="2">
    <source>
        <dbReference type="Pfam" id="PF13439"/>
    </source>
</evidence>
<accession>A0A0F5K463</accession>
<dbReference type="EMBL" id="LAQU01000003">
    <property type="protein sequence ID" value="KKB64725.1"/>
    <property type="molecule type" value="Genomic_DNA"/>
</dbReference>
<evidence type="ECO:0008006" key="5">
    <source>
        <dbReference type="Google" id="ProtNLM"/>
    </source>
</evidence>